<sequence length="60" mass="6501">CAGEKPLPHHHPPRRHSTGRPSGTKQQPNPNVPAEYNTRMISAVRVSVATLNAQGDNNHA</sequence>
<dbReference type="EMBL" id="JZSH01000256">
    <property type="protein sequence ID" value="KJF76759.1"/>
    <property type="molecule type" value="Genomic_DNA"/>
</dbReference>
<reference evidence="2 3" key="1">
    <citation type="submission" date="2015-02" db="EMBL/GenBank/DDBJ databases">
        <title>Whole genome shotgun sequencing of cultured foodborne pathogen.</title>
        <authorList>
            <person name="Timme R."/>
            <person name="Allard M.W."/>
            <person name="Strain E."/>
            <person name="Evans P.S."/>
            <person name="Brown E."/>
        </authorList>
    </citation>
    <scope>NUCLEOTIDE SEQUENCE [LARGE SCALE GENOMIC DNA]</scope>
    <source>
        <strain evidence="2 3">GCSL-TSO-24</strain>
    </source>
</reference>
<dbReference type="Proteomes" id="UP000032582">
    <property type="component" value="Unassembled WGS sequence"/>
</dbReference>
<comment type="caution">
    <text evidence="2">The sequence shown here is derived from an EMBL/GenBank/DDBJ whole genome shotgun (WGS) entry which is preliminary data.</text>
</comment>
<evidence type="ECO:0000313" key="2">
    <source>
        <dbReference type="EMBL" id="KJF76759.1"/>
    </source>
</evidence>
<organism evidence="2 3">
    <name type="scientific">Morganella morganii</name>
    <name type="common">Proteus morganii</name>
    <dbReference type="NCBI Taxonomy" id="582"/>
    <lineage>
        <taxon>Bacteria</taxon>
        <taxon>Pseudomonadati</taxon>
        <taxon>Pseudomonadota</taxon>
        <taxon>Gammaproteobacteria</taxon>
        <taxon>Enterobacterales</taxon>
        <taxon>Morganellaceae</taxon>
        <taxon>Morganella</taxon>
    </lineage>
</organism>
<feature type="non-terminal residue" evidence="2">
    <location>
        <position position="1"/>
    </location>
</feature>
<dbReference type="PATRIC" id="fig|582.24.peg.5401"/>
<name>A0A0D8L4W1_MORMO</name>
<evidence type="ECO:0000256" key="1">
    <source>
        <dbReference type="SAM" id="MobiDB-lite"/>
    </source>
</evidence>
<proteinExistence type="predicted"/>
<feature type="compositionally biased region" description="Basic residues" evidence="1">
    <location>
        <begin position="8"/>
        <end position="18"/>
    </location>
</feature>
<protein>
    <submittedName>
        <fullName evidence="2">Uncharacterized protein</fullName>
    </submittedName>
</protein>
<dbReference type="AlphaFoldDB" id="A0A0D8L4W1"/>
<evidence type="ECO:0000313" key="3">
    <source>
        <dbReference type="Proteomes" id="UP000032582"/>
    </source>
</evidence>
<gene>
    <name evidence="2" type="ORF">UA45_16855</name>
</gene>
<accession>A0A0D8L4W1</accession>
<feature type="region of interest" description="Disordered" evidence="1">
    <location>
        <begin position="1"/>
        <end position="35"/>
    </location>
</feature>
<feature type="compositionally biased region" description="Polar residues" evidence="1">
    <location>
        <begin position="19"/>
        <end position="29"/>
    </location>
</feature>